<proteinExistence type="predicted"/>
<accession>A0A0C9SKC9</accession>
<name>A0A0C9SKC9_PLICR</name>
<keyword evidence="3" id="KW-1185">Reference proteome</keyword>
<gene>
    <name evidence="2" type="ORF">PLICRDRAFT_148104</name>
</gene>
<dbReference type="EMBL" id="KN832576">
    <property type="protein sequence ID" value="KII83516.1"/>
    <property type="molecule type" value="Genomic_DNA"/>
</dbReference>
<dbReference type="AlphaFoldDB" id="A0A0C9SKC9"/>
<evidence type="ECO:0000313" key="3">
    <source>
        <dbReference type="Proteomes" id="UP000053263"/>
    </source>
</evidence>
<dbReference type="HOGENOM" id="CLU_045442_0_0_1"/>
<keyword evidence="1" id="KW-0812">Transmembrane</keyword>
<dbReference type="Proteomes" id="UP000053263">
    <property type="component" value="Unassembled WGS sequence"/>
</dbReference>
<evidence type="ECO:0000256" key="1">
    <source>
        <dbReference type="SAM" id="Phobius"/>
    </source>
</evidence>
<reference evidence="2 3" key="1">
    <citation type="submission" date="2014-06" db="EMBL/GenBank/DDBJ databases">
        <title>Evolutionary Origins and Diversification of the Mycorrhizal Mutualists.</title>
        <authorList>
            <consortium name="DOE Joint Genome Institute"/>
            <consortium name="Mycorrhizal Genomics Consortium"/>
            <person name="Kohler A."/>
            <person name="Kuo A."/>
            <person name="Nagy L.G."/>
            <person name="Floudas D."/>
            <person name="Copeland A."/>
            <person name="Barry K.W."/>
            <person name="Cichocki N."/>
            <person name="Veneault-Fourrey C."/>
            <person name="LaButti K."/>
            <person name="Lindquist E.A."/>
            <person name="Lipzen A."/>
            <person name="Lundell T."/>
            <person name="Morin E."/>
            <person name="Murat C."/>
            <person name="Riley R."/>
            <person name="Ohm R."/>
            <person name="Sun H."/>
            <person name="Tunlid A."/>
            <person name="Henrissat B."/>
            <person name="Grigoriev I.V."/>
            <person name="Hibbett D.S."/>
            <person name="Martin F."/>
        </authorList>
    </citation>
    <scope>NUCLEOTIDE SEQUENCE [LARGE SCALE GENOMIC DNA]</scope>
    <source>
        <strain evidence="2 3">FD-325 SS-3</strain>
    </source>
</reference>
<keyword evidence="1" id="KW-0472">Membrane</keyword>
<evidence type="ECO:0008006" key="4">
    <source>
        <dbReference type="Google" id="ProtNLM"/>
    </source>
</evidence>
<sequence>MRMIYERMEYLVRQGKDYSGLLKSLIGLLTGDTASPGLWTFYLADCVMPDDADDVLLNGRPISFVAQADDIAMWSTSPAGLQRKIDVFLLWCCVNFMVISAMKTMWMILGPPPRILPVIRVGPDIIKLVTKYKYVGVMFRSTHRYIFADQYTAKAAKGRSMSYAIFAMESFIGGLPAFEGKTLYMARLDPHLTAGCEVVLDVETELLGLLEDVQHKFIRRLLGLTYRSMLCVLFTETGILPIRYRRIVLALGYLKYLVLLPESRLAWSAYMDSMRLARLGHKGWVNDLRFVLLHLPKPVIATIGQLSSAETIDDLIDEVVKSCETSLQLTIDTSPKTVLLRNRVEKGDDGSLKAVPLHFRDYLRAPAVHHVKAVTRWLTGDSPLAVDVLRNAVRGREPVPRVWRLCRFCHAEVEDAAHIFLTCGVNEELVLLRKEFLESAYAGDDALRVLSLRIAAQDMIHTLVARRSLRNQLGKFVWNIGELLSVQDVFIAER</sequence>
<dbReference type="OrthoDB" id="3240817at2759"/>
<protein>
    <recommendedName>
        <fullName evidence="4">Reverse transcriptase domain-containing protein</fullName>
    </recommendedName>
</protein>
<organism evidence="2 3">
    <name type="scientific">Plicaturopsis crispa FD-325 SS-3</name>
    <dbReference type="NCBI Taxonomy" id="944288"/>
    <lineage>
        <taxon>Eukaryota</taxon>
        <taxon>Fungi</taxon>
        <taxon>Dikarya</taxon>
        <taxon>Basidiomycota</taxon>
        <taxon>Agaricomycotina</taxon>
        <taxon>Agaricomycetes</taxon>
        <taxon>Agaricomycetidae</taxon>
        <taxon>Amylocorticiales</taxon>
        <taxon>Amylocorticiaceae</taxon>
        <taxon>Plicatura</taxon>
        <taxon>Plicaturopsis crispa</taxon>
    </lineage>
</organism>
<keyword evidence="1" id="KW-1133">Transmembrane helix</keyword>
<evidence type="ECO:0000313" key="2">
    <source>
        <dbReference type="EMBL" id="KII83516.1"/>
    </source>
</evidence>
<feature type="transmembrane region" description="Helical" evidence="1">
    <location>
        <begin position="87"/>
        <end position="109"/>
    </location>
</feature>